<comment type="subcellular location">
    <subcellularLocation>
        <location evidence="1">Membrane</location>
        <topology evidence="1">Single-pass type I membrane protein</topology>
    </subcellularLocation>
</comment>
<evidence type="ECO:0000256" key="8">
    <source>
        <dbReference type="ARBA" id="ARBA00022729"/>
    </source>
</evidence>
<evidence type="ECO:0000256" key="2">
    <source>
        <dbReference type="ARBA" id="ARBA00012513"/>
    </source>
</evidence>
<sequence length="999" mass="110570">MLILSTFLFLQVTGIQSQAGHLPPDEVNTLKQIAKELGKDDWDFSLNPCDGNDNWNTSTNKNLPQFKNIVNCTCSPDDACHVVAISLKGQDLAGVLPPSLAKLPSITKIDLSYNYLNGTIPNEWASTKLEFISVTGNRLSGNIPPVLGNITTLKTLGLENNMFYGKVPAELGKLIHLNLLVLTANYLSGELPMELNSLTNLTEFRLDSNNFSGKIPNLGNCTRLNKLDIQGSGLEGPIPANISLLKNLIQLSISDLSGEGSLFPDLRIMTSMQKLMLRSCKLRGSIPSYISQMKNLTYLDLSFNNLEGAIPDLSGLGKLKNMYLIGNFLNGSVPSYLTNEHSDYRAVDLSYNNFNETTIPDNCHEPLNLFRSYTSNNYSDLAKCLKTQYHCLKVYYSVHINCGGEEVTIGGTDYEADDHDSGDATFVPSNDHWGISSTGSLWNTNNTLDEYVATNVSILTMNDSQLYTKARHSPLSLTYYGRCLANGRYKVTLHFAEIVFRDNQSYHGLGRRIFDVYVQGAIKLKDFDIKTHAGGVDKPVIINNITNILVTNGTLEIQFRYAGKGTTAVPVRGLYGPLISAISMQSESGPPKSKPTHGKKRTLLVLGVVLVAALFVIFIAVGAAWKKGYIWNQISRERDLRGLDLKSGIFTYKQIKAATNNFAESNKLGEGGFGSVYKGVLLDGTLIAVKKLSSKSKQGNREFVNEIGMIAGIQHPNVVRLHGCCAEHNHLLLVYEYMENNSLARALFDQDKPKIEINWPTRQRICVGIARGLAFLHEEMALKMVHRDIKAANILLDGDLTPKISDFGLAKLNEKENTHISTRIAGTLGYMAPEYALWGYLTYKADVYSFGVLALEITAGKYNMKYQPNDAYVSLLDLANVLNEKGSLIDLVDPRLGSDFTKIEAVRMMKVALLCTNQSPALRPTMSEVVNMLEGRTKIKESDMNLITSEDDFKLQEVRGNLEDVKHPHDSLIQQPSSSTNDLYPHSKSYEESSIIESN</sequence>
<evidence type="ECO:0000256" key="19">
    <source>
        <dbReference type="PROSITE-ProRule" id="PRU10141"/>
    </source>
</evidence>
<keyword evidence="4" id="KW-0597">Phosphoprotein</keyword>
<evidence type="ECO:0000313" key="24">
    <source>
        <dbReference type="EMBL" id="KAK1424853.1"/>
    </source>
</evidence>
<dbReference type="PROSITE" id="PS51450">
    <property type="entry name" value="LRR"/>
    <property type="match status" value="1"/>
</dbReference>
<accession>A0AAD8KNQ4</accession>
<dbReference type="Pfam" id="PF23598">
    <property type="entry name" value="LRR_14"/>
    <property type="match status" value="1"/>
</dbReference>
<dbReference type="GO" id="GO:0004674">
    <property type="term" value="F:protein serine/threonine kinase activity"/>
    <property type="evidence" value="ECO:0007669"/>
    <property type="project" value="UniProtKB-KW"/>
</dbReference>
<evidence type="ECO:0000256" key="1">
    <source>
        <dbReference type="ARBA" id="ARBA00004479"/>
    </source>
</evidence>
<evidence type="ECO:0000256" key="7">
    <source>
        <dbReference type="ARBA" id="ARBA00022692"/>
    </source>
</evidence>
<dbReference type="AlphaFoldDB" id="A0AAD8KNQ4"/>
<keyword evidence="8 22" id="KW-0732">Signal</keyword>
<keyword evidence="13 21" id="KW-1133">Transmembrane helix</keyword>
<protein>
    <recommendedName>
        <fullName evidence="2">non-specific serine/threonine protein kinase</fullName>
        <ecNumber evidence="2">2.7.11.1</ecNumber>
    </recommendedName>
</protein>
<evidence type="ECO:0000256" key="22">
    <source>
        <dbReference type="SAM" id="SignalP"/>
    </source>
</evidence>
<keyword evidence="14 21" id="KW-0472">Membrane</keyword>
<keyword evidence="16" id="KW-0325">Glycoprotein</keyword>
<evidence type="ECO:0000256" key="18">
    <source>
        <dbReference type="ARBA" id="ARBA00048679"/>
    </source>
</evidence>
<dbReference type="InterPro" id="IPR017441">
    <property type="entry name" value="Protein_kinase_ATP_BS"/>
</dbReference>
<dbReference type="InterPro" id="IPR032675">
    <property type="entry name" value="LRR_dom_sf"/>
</dbReference>
<evidence type="ECO:0000256" key="14">
    <source>
        <dbReference type="ARBA" id="ARBA00023136"/>
    </source>
</evidence>
<keyword evidence="7 21" id="KW-0812">Transmembrane</keyword>
<keyword evidence="3" id="KW-0723">Serine/threonine-protein kinase</keyword>
<dbReference type="FunFam" id="1.10.510.10:FF:000044">
    <property type="entry name" value="Putative LRR receptor-like serine/threonine-protein kinase"/>
    <property type="match status" value="1"/>
</dbReference>
<comment type="caution">
    <text evidence="24">The sequence shown here is derived from an EMBL/GenBank/DDBJ whole genome shotgun (WGS) entry which is preliminary data.</text>
</comment>
<dbReference type="SUPFAM" id="SSF52058">
    <property type="entry name" value="L domain-like"/>
    <property type="match status" value="1"/>
</dbReference>
<evidence type="ECO:0000256" key="9">
    <source>
        <dbReference type="ARBA" id="ARBA00022737"/>
    </source>
</evidence>
<dbReference type="SMART" id="SM00220">
    <property type="entry name" value="S_TKc"/>
    <property type="match status" value="1"/>
</dbReference>
<dbReference type="GO" id="GO:0016020">
    <property type="term" value="C:membrane"/>
    <property type="evidence" value="ECO:0007669"/>
    <property type="project" value="UniProtKB-SubCell"/>
</dbReference>
<dbReference type="PANTHER" id="PTHR48006:SF66">
    <property type="entry name" value="PROTEIN KINASE DOMAIN-CONTAINING PROTEIN"/>
    <property type="match status" value="1"/>
</dbReference>
<evidence type="ECO:0000256" key="12">
    <source>
        <dbReference type="ARBA" id="ARBA00022840"/>
    </source>
</evidence>
<evidence type="ECO:0000256" key="11">
    <source>
        <dbReference type="ARBA" id="ARBA00022777"/>
    </source>
</evidence>
<dbReference type="EC" id="2.7.11.1" evidence="2"/>
<proteinExistence type="predicted"/>
<evidence type="ECO:0000256" key="13">
    <source>
        <dbReference type="ARBA" id="ARBA00022989"/>
    </source>
</evidence>
<dbReference type="Proteomes" id="UP001229421">
    <property type="component" value="Unassembled WGS sequence"/>
</dbReference>
<keyword evidence="12 19" id="KW-0067">ATP-binding</keyword>
<evidence type="ECO:0000256" key="4">
    <source>
        <dbReference type="ARBA" id="ARBA00022553"/>
    </source>
</evidence>
<dbReference type="InterPro" id="IPR055414">
    <property type="entry name" value="LRR_R13L4/SHOC2-like"/>
</dbReference>
<dbReference type="Gene3D" id="3.30.200.20">
    <property type="entry name" value="Phosphorylase Kinase, domain 1"/>
    <property type="match status" value="1"/>
</dbReference>
<dbReference type="Pfam" id="PF11721">
    <property type="entry name" value="Malectin"/>
    <property type="match status" value="1"/>
</dbReference>
<dbReference type="FunFam" id="2.60.120.430:FF:000004">
    <property type="entry name" value="Putative leucine-rich repeat receptor-like serine/threonine-protein kinase"/>
    <property type="match status" value="1"/>
</dbReference>
<keyword evidence="10 19" id="KW-0547">Nucleotide-binding</keyword>
<dbReference type="PROSITE" id="PS00108">
    <property type="entry name" value="PROTEIN_KINASE_ST"/>
    <property type="match status" value="1"/>
</dbReference>
<dbReference type="PANTHER" id="PTHR48006">
    <property type="entry name" value="LEUCINE-RICH REPEAT-CONTAINING PROTEIN DDB_G0281931-RELATED"/>
    <property type="match status" value="1"/>
</dbReference>
<dbReference type="FunFam" id="3.30.200.20:FF:000217">
    <property type="entry name" value="probable LRR receptor-like serine/threonine-protein kinase At1g53430"/>
    <property type="match status" value="1"/>
</dbReference>
<organism evidence="24 25">
    <name type="scientific">Tagetes erecta</name>
    <name type="common">African marigold</name>
    <dbReference type="NCBI Taxonomy" id="13708"/>
    <lineage>
        <taxon>Eukaryota</taxon>
        <taxon>Viridiplantae</taxon>
        <taxon>Streptophyta</taxon>
        <taxon>Embryophyta</taxon>
        <taxon>Tracheophyta</taxon>
        <taxon>Spermatophyta</taxon>
        <taxon>Magnoliopsida</taxon>
        <taxon>eudicotyledons</taxon>
        <taxon>Gunneridae</taxon>
        <taxon>Pentapetalae</taxon>
        <taxon>asterids</taxon>
        <taxon>campanulids</taxon>
        <taxon>Asterales</taxon>
        <taxon>Asteraceae</taxon>
        <taxon>Asteroideae</taxon>
        <taxon>Heliantheae alliance</taxon>
        <taxon>Tageteae</taxon>
        <taxon>Tagetes</taxon>
    </lineage>
</organism>
<comment type="catalytic activity">
    <reaction evidence="17">
        <text>L-threonyl-[protein] + ATP = O-phospho-L-threonyl-[protein] + ADP + H(+)</text>
        <dbReference type="Rhea" id="RHEA:46608"/>
        <dbReference type="Rhea" id="RHEA-COMP:11060"/>
        <dbReference type="Rhea" id="RHEA-COMP:11605"/>
        <dbReference type="ChEBI" id="CHEBI:15378"/>
        <dbReference type="ChEBI" id="CHEBI:30013"/>
        <dbReference type="ChEBI" id="CHEBI:30616"/>
        <dbReference type="ChEBI" id="CHEBI:61977"/>
        <dbReference type="ChEBI" id="CHEBI:456216"/>
        <dbReference type="EC" id="2.7.11.1"/>
    </reaction>
</comment>
<keyword evidence="11" id="KW-0418">Kinase</keyword>
<dbReference type="Pfam" id="PF00069">
    <property type="entry name" value="Pkinase"/>
    <property type="match status" value="1"/>
</dbReference>
<dbReference type="Gene3D" id="2.60.120.430">
    <property type="entry name" value="Galactose-binding lectin"/>
    <property type="match status" value="1"/>
</dbReference>
<dbReference type="InterPro" id="IPR011009">
    <property type="entry name" value="Kinase-like_dom_sf"/>
</dbReference>
<dbReference type="SUPFAM" id="SSF56112">
    <property type="entry name" value="Protein kinase-like (PK-like)"/>
    <property type="match status" value="1"/>
</dbReference>
<evidence type="ECO:0000256" key="3">
    <source>
        <dbReference type="ARBA" id="ARBA00022527"/>
    </source>
</evidence>
<dbReference type="FunFam" id="3.80.10.10:FF:000452">
    <property type="entry name" value="Probable LRR receptor-like serine/threonine-protein kinase RFK1"/>
    <property type="match status" value="1"/>
</dbReference>
<dbReference type="PROSITE" id="PS50011">
    <property type="entry name" value="PROTEIN_KINASE_DOM"/>
    <property type="match status" value="1"/>
</dbReference>
<evidence type="ECO:0000256" key="20">
    <source>
        <dbReference type="SAM" id="MobiDB-lite"/>
    </source>
</evidence>
<feature type="transmembrane region" description="Helical" evidence="21">
    <location>
        <begin position="603"/>
        <end position="625"/>
    </location>
</feature>
<comment type="catalytic activity">
    <reaction evidence="18">
        <text>L-seryl-[protein] + ATP = O-phospho-L-seryl-[protein] + ADP + H(+)</text>
        <dbReference type="Rhea" id="RHEA:17989"/>
        <dbReference type="Rhea" id="RHEA-COMP:9863"/>
        <dbReference type="Rhea" id="RHEA-COMP:11604"/>
        <dbReference type="ChEBI" id="CHEBI:15378"/>
        <dbReference type="ChEBI" id="CHEBI:29999"/>
        <dbReference type="ChEBI" id="CHEBI:30616"/>
        <dbReference type="ChEBI" id="CHEBI:83421"/>
        <dbReference type="ChEBI" id="CHEBI:456216"/>
        <dbReference type="EC" id="2.7.11.1"/>
    </reaction>
</comment>
<dbReference type="InterPro" id="IPR001611">
    <property type="entry name" value="Leu-rich_rpt"/>
</dbReference>
<keyword evidence="15" id="KW-0675">Receptor</keyword>
<dbReference type="InterPro" id="IPR000719">
    <property type="entry name" value="Prot_kinase_dom"/>
</dbReference>
<evidence type="ECO:0000256" key="15">
    <source>
        <dbReference type="ARBA" id="ARBA00023170"/>
    </source>
</evidence>
<feature type="binding site" evidence="19">
    <location>
        <position position="691"/>
    </location>
    <ligand>
        <name>ATP</name>
        <dbReference type="ChEBI" id="CHEBI:30616"/>
    </ligand>
</feature>
<keyword evidence="25" id="KW-1185">Reference proteome</keyword>
<evidence type="ECO:0000256" key="6">
    <source>
        <dbReference type="ARBA" id="ARBA00022679"/>
    </source>
</evidence>
<dbReference type="Pfam" id="PF00560">
    <property type="entry name" value="LRR_1"/>
    <property type="match status" value="1"/>
</dbReference>
<name>A0AAD8KNQ4_TARER</name>
<feature type="chain" id="PRO_5041983390" description="non-specific serine/threonine protein kinase" evidence="22">
    <location>
        <begin position="18"/>
        <end position="999"/>
    </location>
</feature>
<dbReference type="Gene3D" id="1.10.510.10">
    <property type="entry name" value="Transferase(Phosphotransferase) domain 1"/>
    <property type="match status" value="1"/>
</dbReference>
<evidence type="ECO:0000256" key="17">
    <source>
        <dbReference type="ARBA" id="ARBA00047899"/>
    </source>
</evidence>
<feature type="signal peptide" evidence="22">
    <location>
        <begin position="1"/>
        <end position="17"/>
    </location>
</feature>
<feature type="domain" description="Protein kinase" evidence="23">
    <location>
        <begin position="662"/>
        <end position="939"/>
    </location>
</feature>
<dbReference type="PROSITE" id="PS00107">
    <property type="entry name" value="PROTEIN_KINASE_ATP"/>
    <property type="match status" value="1"/>
</dbReference>
<evidence type="ECO:0000256" key="5">
    <source>
        <dbReference type="ARBA" id="ARBA00022614"/>
    </source>
</evidence>
<feature type="region of interest" description="Disordered" evidence="20">
    <location>
        <begin position="966"/>
        <end position="999"/>
    </location>
</feature>
<gene>
    <name evidence="24" type="ORF">QVD17_20193</name>
</gene>
<dbReference type="Gene3D" id="3.80.10.10">
    <property type="entry name" value="Ribonuclease Inhibitor"/>
    <property type="match status" value="3"/>
</dbReference>
<dbReference type="CDD" id="cd14066">
    <property type="entry name" value="STKc_IRAK"/>
    <property type="match status" value="1"/>
</dbReference>
<keyword evidence="9" id="KW-0677">Repeat</keyword>
<evidence type="ECO:0000256" key="16">
    <source>
        <dbReference type="ARBA" id="ARBA00023180"/>
    </source>
</evidence>
<evidence type="ECO:0000259" key="23">
    <source>
        <dbReference type="PROSITE" id="PS50011"/>
    </source>
</evidence>
<dbReference type="InterPro" id="IPR008271">
    <property type="entry name" value="Ser/Thr_kinase_AS"/>
</dbReference>
<keyword evidence="5" id="KW-0433">Leucine-rich repeat</keyword>
<dbReference type="EMBL" id="JAUHHV010000005">
    <property type="protein sequence ID" value="KAK1424853.1"/>
    <property type="molecule type" value="Genomic_DNA"/>
</dbReference>
<evidence type="ECO:0000313" key="25">
    <source>
        <dbReference type="Proteomes" id="UP001229421"/>
    </source>
</evidence>
<evidence type="ECO:0000256" key="21">
    <source>
        <dbReference type="SAM" id="Phobius"/>
    </source>
</evidence>
<dbReference type="InterPro" id="IPR021720">
    <property type="entry name" value="Malectin_dom"/>
</dbReference>
<dbReference type="InterPro" id="IPR051824">
    <property type="entry name" value="LRR_Rcpt-Like_S/T_Kinase"/>
</dbReference>
<evidence type="ECO:0000256" key="10">
    <source>
        <dbReference type="ARBA" id="ARBA00022741"/>
    </source>
</evidence>
<reference evidence="24" key="1">
    <citation type="journal article" date="2023" name="bioRxiv">
        <title>Improved chromosome-level genome assembly for marigold (Tagetes erecta).</title>
        <authorList>
            <person name="Jiang F."/>
            <person name="Yuan L."/>
            <person name="Wang S."/>
            <person name="Wang H."/>
            <person name="Xu D."/>
            <person name="Wang A."/>
            <person name="Fan W."/>
        </authorList>
    </citation>
    <scope>NUCLEOTIDE SEQUENCE</scope>
    <source>
        <strain evidence="24">WSJ</strain>
        <tissue evidence="24">Leaf</tissue>
    </source>
</reference>
<keyword evidence="6" id="KW-0808">Transferase</keyword>
<feature type="compositionally biased region" description="Polar residues" evidence="20">
    <location>
        <begin position="972"/>
        <end position="982"/>
    </location>
</feature>
<dbReference type="GO" id="GO:0005524">
    <property type="term" value="F:ATP binding"/>
    <property type="evidence" value="ECO:0007669"/>
    <property type="project" value="UniProtKB-UniRule"/>
</dbReference>